<reference evidence="4" key="3">
    <citation type="journal article" date="2005" name="Nature">
        <title>The map-based sequence of the rice genome.</title>
        <authorList>
            <consortium name="International rice genome sequencing project (IRGSP)"/>
            <person name="Matsumoto T."/>
            <person name="Wu J."/>
            <person name="Kanamori H."/>
            <person name="Katayose Y."/>
            <person name="Fujisawa M."/>
            <person name="Namiki N."/>
            <person name="Mizuno H."/>
            <person name="Yamamoto K."/>
            <person name="Antonio B.A."/>
            <person name="Baba T."/>
            <person name="Sakata K."/>
            <person name="Nagamura Y."/>
            <person name="Aoki H."/>
            <person name="Arikawa K."/>
            <person name="Arita K."/>
            <person name="Bito T."/>
            <person name="Chiden Y."/>
            <person name="Fujitsuka N."/>
            <person name="Fukunaka R."/>
            <person name="Hamada M."/>
            <person name="Harada C."/>
            <person name="Hayashi A."/>
            <person name="Hijishita S."/>
            <person name="Honda M."/>
            <person name="Hosokawa S."/>
            <person name="Ichikawa Y."/>
            <person name="Idonuma A."/>
            <person name="Iijima M."/>
            <person name="Ikeda M."/>
            <person name="Ikeno M."/>
            <person name="Ito K."/>
            <person name="Ito S."/>
            <person name="Ito T."/>
            <person name="Ito Y."/>
            <person name="Ito Y."/>
            <person name="Iwabuchi A."/>
            <person name="Kamiya K."/>
            <person name="Karasawa W."/>
            <person name="Kurita K."/>
            <person name="Katagiri S."/>
            <person name="Kikuta A."/>
            <person name="Kobayashi H."/>
            <person name="Kobayashi N."/>
            <person name="Machita K."/>
            <person name="Maehara T."/>
            <person name="Masukawa M."/>
            <person name="Mizubayashi T."/>
            <person name="Mukai Y."/>
            <person name="Nagasaki H."/>
            <person name="Nagata Y."/>
            <person name="Naito S."/>
            <person name="Nakashima M."/>
            <person name="Nakama Y."/>
            <person name="Nakamichi Y."/>
            <person name="Nakamura M."/>
            <person name="Meguro A."/>
            <person name="Negishi M."/>
            <person name="Ohta I."/>
            <person name="Ohta T."/>
            <person name="Okamoto M."/>
            <person name="Ono N."/>
            <person name="Saji S."/>
            <person name="Sakaguchi M."/>
            <person name="Sakai K."/>
            <person name="Shibata M."/>
            <person name="Shimokawa T."/>
            <person name="Song J."/>
            <person name="Takazaki Y."/>
            <person name="Terasawa K."/>
            <person name="Tsugane M."/>
            <person name="Tsuji K."/>
            <person name="Ueda S."/>
            <person name="Waki K."/>
            <person name="Yamagata H."/>
            <person name="Yamamoto M."/>
            <person name="Yamamoto S."/>
            <person name="Yamane H."/>
            <person name="Yoshiki S."/>
            <person name="Yoshihara R."/>
            <person name="Yukawa K."/>
            <person name="Zhong H."/>
            <person name="Yano M."/>
            <person name="Yuan Q."/>
            <person name="Ouyang S."/>
            <person name="Liu J."/>
            <person name="Jones K.M."/>
            <person name="Gansberger K."/>
            <person name="Moffat K."/>
            <person name="Hill J."/>
            <person name="Bera J."/>
            <person name="Fadrosh D."/>
            <person name="Jin S."/>
            <person name="Johri S."/>
            <person name="Kim M."/>
            <person name="Overton L."/>
            <person name="Reardon M."/>
            <person name="Tsitrin T."/>
            <person name="Vuong H."/>
            <person name="Weaver B."/>
            <person name="Ciecko A."/>
            <person name="Tallon L."/>
            <person name="Jackson J."/>
            <person name="Pai G."/>
            <person name="Aken S.V."/>
            <person name="Utterback T."/>
            <person name="Reidmuller S."/>
            <person name="Feldblyum T."/>
            <person name="Hsiao J."/>
            <person name="Zismann V."/>
            <person name="Iobst S."/>
            <person name="de Vazeille A.R."/>
            <person name="Buell C.R."/>
            <person name="Ying K."/>
            <person name="Li Y."/>
            <person name="Lu T."/>
            <person name="Huang Y."/>
            <person name="Zhao Q."/>
            <person name="Feng Q."/>
            <person name="Zhang L."/>
            <person name="Zhu J."/>
            <person name="Weng Q."/>
            <person name="Mu J."/>
            <person name="Lu Y."/>
            <person name="Fan D."/>
            <person name="Liu Y."/>
            <person name="Guan J."/>
            <person name="Zhang Y."/>
            <person name="Yu S."/>
            <person name="Liu X."/>
            <person name="Zhang Y."/>
            <person name="Hong G."/>
            <person name="Han B."/>
            <person name="Choisne N."/>
            <person name="Demange N."/>
            <person name="Orjeda G."/>
            <person name="Samain S."/>
            <person name="Cattolico L."/>
            <person name="Pelletier E."/>
            <person name="Couloux A."/>
            <person name="Segurens B."/>
            <person name="Wincker P."/>
            <person name="D'Hont A."/>
            <person name="Scarpelli C."/>
            <person name="Weissenbach J."/>
            <person name="Salanoubat M."/>
            <person name="Quetier F."/>
            <person name="Yu Y."/>
            <person name="Kim H.R."/>
            <person name="Rambo T."/>
            <person name="Currie J."/>
            <person name="Collura K."/>
            <person name="Luo M."/>
            <person name="Yang T."/>
            <person name="Ammiraju J.S.S."/>
            <person name="Engler F."/>
            <person name="Soderlund C."/>
            <person name="Wing R.A."/>
            <person name="Palmer L.E."/>
            <person name="de la Bastide M."/>
            <person name="Spiegel L."/>
            <person name="Nascimento L."/>
            <person name="Zutavern T."/>
            <person name="O'Shaughnessy A."/>
            <person name="Dike S."/>
            <person name="Dedhia N."/>
            <person name="Preston R."/>
            <person name="Balija V."/>
            <person name="McCombie W.R."/>
            <person name="Chow T."/>
            <person name="Chen H."/>
            <person name="Chung M."/>
            <person name="Chen C."/>
            <person name="Shaw J."/>
            <person name="Wu H."/>
            <person name="Hsiao K."/>
            <person name="Chao Y."/>
            <person name="Chu M."/>
            <person name="Cheng C."/>
            <person name="Hour A."/>
            <person name="Lee P."/>
            <person name="Lin S."/>
            <person name="Lin Y."/>
            <person name="Liou J."/>
            <person name="Liu S."/>
            <person name="Hsing Y."/>
            <person name="Raghuvanshi S."/>
            <person name="Mohanty A."/>
            <person name="Bharti A.K."/>
            <person name="Gaur A."/>
            <person name="Gupta V."/>
            <person name="Kumar D."/>
            <person name="Ravi V."/>
            <person name="Vij S."/>
            <person name="Kapur A."/>
            <person name="Khurana P."/>
            <person name="Khurana P."/>
            <person name="Khurana J.P."/>
            <person name="Tyagi A.K."/>
            <person name="Gaikwad K."/>
            <person name="Singh A."/>
            <person name="Dalal V."/>
            <person name="Srivastava S."/>
            <person name="Dixit A."/>
            <person name="Pal A.K."/>
            <person name="Ghazi I.A."/>
            <person name="Yadav M."/>
            <person name="Pandit A."/>
            <person name="Bhargava A."/>
            <person name="Sureshbabu K."/>
            <person name="Batra K."/>
            <person name="Sharma T.R."/>
            <person name="Mohapatra T."/>
            <person name="Singh N.K."/>
            <person name="Messing J."/>
            <person name="Nelson A.B."/>
            <person name="Fuks G."/>
            <person name="Kavchok S."/>
            <person name="Keizer G."/>
            <person name="Linton E."/>
            <person name="Llaca V."/>
            <person name="Song R."/>
            <person name="Tanyolac B."/>
            <person name="Young S."/>
            <person name="Ho-Il K."/>
            <person name="Hahn J.H."/>
            <person name="Sangsakoo G."/>
            <person name="Vanavichit A."/>
            <person name="de Mattos Luiz.A.T."/>
            <person name="Zimmer P.D."/>
            <person name="Malone G."/>
            <person name="Dellagostin O."/>
            <person name="de Oliveira A.C."/>
            <person name="Bevan M."/>
            <person name="Bancroft I."/>
            <person name="Minx P."/>
            <person name="Cordum H."/>
            <person name="Wilson R."/>
            <person name="Cheng Z."/>
            <person name="Jin W."/>
            <person name="Jiang J."/>
            <person name="Leong S.A."/>
            <person name="Iwama H."/>
            <person name="Gojobori T."/>
            <person name="Itoh T."/>
            <person name="Niimura Y."/>
            <person name="Fujii Y."/>
            <person name="Habara T."/>
            <person name="Sakai H."/>
            <person name="Sato Y."/>
            <person name="Wilson G."/>
            <person name="Kumar K."/>
            <person name="McCouch S."/>
            <person name="Juretic N."/>
            <person name="Hoen D."/>
            <person name="Wright S."/>
            <person name="Bruskiewich R."/>
            <person name="Bureau T."/>
            <person name="Miyao A."/>
            <person name="Hirochika H."/>
            <person name="Nishikawa T."/>
            <person name="Kadowaki K."/>
            <person name="Sugiura M."/>
            <person name="Burr B."/>
            <person name="Sasaki T."/>
        </authorList>
    </citation>
    <scope>NUCLEOTIDE SEQUENCE [LARGE SCALE GENOMIC DNA]</scope>
    <source>
        <strain evidence="4">cv. Nipponbare</strain>
    </source>
</reference>
<evidence type="ECO:0000256" key="1">
    <source>
        <dbReference type="SAM" id="MobiDB-lite"/>
    </source>
</evidence>
<dbReference type="Proteomes" id="UP000000763">
    <property type="component" value="Chromosome 6"/>
</dbReference>
<dbReference type="AlphaFoldDB" id="Q67VJ9"/>
<sequence>MAGTSGTGEGARGPGPREWGPRGSLTVHGGLGAPGLTSAGAVGPMRQPHPRARAADGRAPRGGHTARPEVATTAQLVGGGARAPMVAGGGHRHGGAAAERGEGKGEKRQRSTAHPGSTATTKEVAGAEEGGGAARVDGDDGAPAVGELSEVVDGVGGDATKPEKATPRRETVPASGEGRPEVVGDGGERGRRHELDSGRETVRQVAETSEGGAGRV</sequence>
<feature type="compositionally biased region" description="Basic and acidic residues" evidence="1">
    <location>
        <begin position="178"/>
        <end position="202"/>
    </location>
</feature>
<protein>
    <submittedName>
        <fullName evidence="3">Pr1-like protein</fullName>
    </submittedName>
</protein>
<gene>
    <name evidence="2" type="ORF">P0460H04.47</name>
    <name evidence="3" type="ORF">P0677B10.8</name>
</gene>
<reference evidence="2" key="1">
    <citation type="submission" date="2001-05" db="EMBL/GenBank/DDBJ databases">
        <title>Oryza sativa nipponbare(GA3) genomic DNA, chromosome 6, PAC clone:P0460H04.</title>
        <authorList>
            <person name="Sasaki T."/>
            <person name="Matsumoto T."/>
            <person name="Yamamoto K."/>
        </authorList>
    </citation>
    <scope>NUCLEOTIDE SEQUENCE</scope>
</reference>
<reference evidence="4" key="4">
    <citation type="journal article" date="2008" name="Nucleic Acids Res.">
        <title>The rice annotation project database (RAP-DB): 2008 update.</title>
        <authorList>
            <consortium name="The rice annotation project (RAP)"/>
        </authorList>
    </citation>
    <scope>GENOME REANNOTATION</scope>
    <source>
        <strain evidence="4">cv. Nipponbare</strain>
    </source>
</reference>
<reference evidence="3" key="2">
    <citation type="submission" date="2002-02" db="EMBL/GenBank/DDBJ databases">
        <title>Oryza sativa nipponbare(GA3) genomic DNA, chromosome 6, PAC clone:P0677B10.</title>
        <authorList>
            <person name="Sasaki T."/>
            <person name="Matsumoto T."/>
            <person name="Yamamoto K."/>
        </authorList>
    </citation>
    <scope>NUCLEOTIDE SEQUENCE</scope>
</reference>
<feature type="compositionally biased region" description="Basic and acidic residues" evidence="1">
    <location>
        <begin position="99"/>
        <end position="109"/>
    </location>
</feature>
<feature type="region of interest" description="Disordered" evidence="1">
    <location>
        <begin position="1"/>
        <end position="216"/>
    </location>
</feature>
<evidence type="ECO:0000313" key="4">
    <source>
        <dbReference type="Proteomes" id="UP000000763"/>
    </source>
</evidence>
<evidence type="ECO:0000313" key="2">
    <source>
        <dbReference type="EMBL" id="BAD37599.1"/>
    </source>
</evidence>
<feature type="compositionally biased region" description="Gly residues" evidence="1">
    <location>
        <begin position="1"/>
        <end position="13"/>
    </location>
</feature>
<feature type="compositionally biased region" description="Low complexity" evidence="1">
    <location>
        <begin position="14"/>
        <end position="24"/>
    </location>
</feature>
<evidence type="ECO:0000313" key="3">
    <source>
        <dbReference type="EMBL" id="BAD37820.1"/>
    </source>
</evidence>
<feature type="compositionally biased region" description="Basic and acidic residues" evidence="1">
    <location>
        <begin position="160"/>
        <end position="171"/>
    </location>
</feature>
<dbReference type="EMBL" id="AP004803">
    <property type="protein sequence ID" value="BAD37820.1"/>
    <property type="molecule type" value="Genomic_DNA"/>
</dbReference>
<dbReference type="EMBL" id="AP003712">
    <property type="protein sequence ID" value="BAD37599.1"/>
    <property type="molecule type" value="Genomic_DNA"/>
</dbReference>
<proteinExistence type="predicted"/>
<accession>Q67VJ9</accession>
<organism evidence="3 4">
    <name type="scientific">Oryza sativa subsp. japonica</name>
    <name type="common">Rice</name>
    <dbReference type="NCBI Taxonomy" id="39947"/>
    <lineage>
        <taxon>Eukaryota</taxon>
        <taxon>Viridiplantae</taxon>
        <taxon>Streptophyta</taxon>
        <taxon>Embryophyta</taxon>
        <taxon>Tracheophyta</taxon>
        <taxon>Spermatophyta</taxon>
        <taxon>Magnoliopsida</taxon>
        <taxon>Liliopsida</taxon>
        <taxon>Poales</taxon>
        <taxon>Poaceae</taxon>
        <taxon>BOP clade</taxon>
        <taxon>Oryzoideae</taxon>
        <taxon>Oryzeae</taxon>
        <taxon>Oryzinae</taxon>
        <taxon>Oryza</taxon>
        <taxon>Oryza sativa</taxon>
    </lineage>
</organism>
<name>Q67VJ9_ORYSJ</name>